<evidence type="ECO:0008006" key="3">
    <source>
        <dbReference type="Google" id="ProtNLM"/>
    </source>
</evidence>
<sequence length="207" mass="22314">MSSSLFPQDGLPLELEAAGVVHPEVRVVTVAAKVVTVSLPLAEVPLIGSTVTVRWAAPRGKYAVPATVIGIDENRVELRAEGVPQITQSRLYVRGGGGEPIVMTRAGQEATGLVQDISEGAVRARFPDFEVEADSKVTMEVQLGSEVINLSATVAKVSPIHRRAPGEEDLSIELIALYQLHESQAKIIRGYIMQLQRLERAKANESI</sequence>
<accession>A0A238XEF2</accession>
<dbReference type="AlphaFoldDB" id="A0A238XEF2"/>
<organism evidence="1 2">
    <name type="scientific">Actinoplanes regularis</name>
    <dbReference type="NCBI Taxonomy" id="52697"/>
    <lineage>
        <taxon>Bacteria</taxon>
        <taxon>Bacillati</taxon>
        <taxon>Actinomycetota</taxon>
        <taxon>Actinomycetes</taxon>
        <taxon>Micromonosporales</taxon>
        <taxon>Micromonosporaceae</taxon>
        <taxon>Actinoplanes</taxon>
    </lineage>
</organism>
<dbReference type="Proteomes" id="UP000198415">
    <property type="component" value="Unassembled WGS sequence"/>
</dbReference>
<evidence type="ECO:0000313" key="1">
    <source>
        <dbReference type="EMBL" id="SNR57376.1"/>
    </source>
</evidence>
<dbReference type="OrthoDB" id="3525359at2"/>
<gene>
    <name evidence="1" type="ORF">SAMN06264365_103371</name>
</gene>
<keyword evidence="2" id="KW-1185">Reference proteome</keyword>
<proteinExistence type="predicted"/>
<evidence type="ECO:0000313" key="2">
    <source>
        <dbReference type="Proteomes" id="UP000198415"/>
    </source>
</evidence>
<protein>
    <recommendedName>
        <fullName evidence="3">PilZ domain-containing protein</fullName>
    </recommendedName>
</protein>
<dbReference type="EMBL" id="FZNR01000003">
    <property type="protein sequence ID" value="SNR57376.1"/>
    <property type="molecule type" value="Genomic_DNA"/>
</dbReference>
<reference evidence="1 2" key="1">
    <citation type="submission" date="2017-06" db="EMBL/GenBank/DDBJ databases">
        <authorList>
            <person name="Kim H.J."/>
            <person name="Triplett B.A."/>
        </authorList>
    </citation>
    <scope>NUCLEOTIDE SEQUENCE [LARGE SCALE GENOMIC DNA]</scope>
    <source>
        <strain evidence="1 2">DSM 43151</strain>
    </source>
</reference>
<name>A0A238XEF2_9ACTN</name>